<dbReference type="AlphaFoldDB" id="A0A2H1EGG7"/>
<accession>A0A2H1EGG7</accession>
<protein>
    <submittedName>
        <fullName evidence="1">Uncharacterized protein</fullName>
    </submittedName>
</protein>
<keyword evidence="2" id="KW-1185">Reference proteome</keyword>
<gene>
    <name evidence="1" type="ORF">NSIN_20504</name>
</gene>
<evidence type="ECO:0000313" key="2">
    <source>
        <dbReference type="Proteomes" id="UP000232412"/>
    </source>
</evidence>
<reference evidence="2" key="1">
    <citation type="submission" date="2016-12" db="EMBL/GenBank/DDBJ databases">
        <authorList>
            <person name="Herbold C."/>
        </authorList>
    </citation>
    <scope>NUCLEOTIDE SEQUENCE [LARGE SCALE GENOMIC DNA]</scope>
</reference>
<dbReference type="EMBL" id="FRFC01000003">
    <property type="protein sequence ID" value="SHO45001.1"/>
    <property type="molecule type" value="Genomic_DNA"/>
</dbReference>
<sequence length="74" mass="8336">MERNTDMKIKCPKCEKIAELGDDFSYVKCSHCSLDISYGDYVKMIAYKDARYSDVLGDYATDTSGTTSGTLDDW</sequence>
<dbReference type="RefSeq" id="WP_245871896.1">
    <property type="nucleotide sequence ID" value="NZ_FRFC01000003.1"/>
</dbReference>
<dbReference type="Proteomes" id="UP000232412">
    <property type="component" value="Unassembled WGS sequence"/>
</dbReference>
<proteinExistence type="predicted"/>
<name>A0A2H1EGG7_9ARCH</name>
<organism evidence="1 2">
    <name type="scientific">Nitrosotalea sinensis</name>
    <dbReference type="NCBI Taxonomy" id="1499975"/>
    <lineage>
        <taxon>Archaea</taxon>
        <taxon>Nitrososphaerota</taxon>
        <taxon>Nitrososphaeria</taxon>
        <taxon>Nitrosotaleales</taxon>
        <taxon>Nitrosotaleaceae</taxon>
        <taxon>Nitrosotalea</taxon>
    </lineage>
</organism>
<evidence type="ECO:0000313" key="1">
    <source>
        <dbReference type="EMBL" id="SHO45001.1"/>
    </source>
</evidence>